<protein>
    <submittedName>
        <fullName evidence="1">Uncharacterized protein</fullName>
    </submittedName>
</protein>
<accession>A0A6M3X570</accession>
<dbReference type="AlphaFoldDB" id="A0A6M3X570"/>
<reference evidence="1" key="1">
    <citation type="submission" date="2020-03" db="EMBL/GenBank/DDBJ databases">
        <title>The deep terrestrial virosphere.</title>
        <authorList>
            <person name="Holmfeldt K."/>
            <person name="Nilsson E."/>
            <person name="Simone D."/>
            <person name="Lopez-Fernandez M."/>
            <person name="Wu X."/>
            <person name="de Brujin I."/>
            <person name="Lundin D."/>
            <person name="Andersson A."/>
            <person name="Bertilsson S."/>
            <person name="Dopson M."/>
        </authorList>
    </citation>
    <scope>NUCLEOTIDE SEQUENCE</scope>
    <source>
        <strain evidence="1">MM171A02268</strain>
    </source>
</reference>
<dbReference type="EMBL" id="MT143929">
    <property type="protein sequence ID" value="QJH92892.1"/>
    <property type="molecule type" value="Genomic_DNA"/>
</dbReference>
<organism evidence="1">
    <name type="scientific">viral metagenome</name>
    <dbReference type="NCBI Taxonomy" id="1070528"/>
    <lineage>
        <taxon>unclassified sequences</taxon>
        <taxon>metagenomes</taxon>
        <taxon>organismal metagenomes</taxon>
    </lineage>
</organism>
<gene>
    <name evidence="1" type="ORF">MM171A02268_0002</name>
</gene>
<name>A0A6M3X570_9ZZZZ</name>
<sequence>MPEKIEDRLFRLKCKVHGVEKKIAEIIRVMSDEQLEQLFDNALEYALQSGDIKIKESG</sequence>
<evidence type="ECO:0000313" key="1">
    <source>
        <dbReference type="EMBL" id="QJH92892.1"/>
    </source>
</evidence>
<proteinExistence type="predicted"/>